<keyword evidence="4" id="KW-1185">Reference proteome</keyword>
<protein>
    <recommendedName>
        <fullName evidence="5">Hyphally-regulated cell wall protein N-terminal domain-containing protein</fullName>
    </recommendedName>
</protein>
<feature type="region of interest" description="Disordered" evidence="1">
    <location>
        <begin position="18"/>
        <end position="41"/>
    </location>
</feature>
<feature type="chain" id="PRO_5044747184" description="Hyphally-regulated cell wall protein N-terminal domain-containing protein" evidence="2">
    <location>
        <begin position="24"/>
        <end position="311"/>
    </location>
</feature>
<feature type="signal peptide" evidence="2">
    <location>
        <begin position="1"/>
        <end position="23"/>
    </location>
</feature>
<comment type="caution">
    <text evidence="3">The sequence shown here is derived from an EMBL/GenBank/DDBJ whole genome shotgun (WGS) entry which is preliminary data.</text>
</comment>
<evidence type="ECO:0000313" key="4">
    <source>
        <dbReference type="Proteomes" id="UP001530400"/>
    </source>
</evidence>
<dbReference type="AlphaFoldDB" id="A0ABD3NRF5"/>
<dbReference type="InterPro" id="IPR011050">
    <property type="entry name" value="Pectin_lyase_fold/virulence"/>
</dbReference>
<sequence>MIKLTSLSLHLLALSSTPQPISSASQSPTITSPNELSPTSSPVEFSNITLYNDGSTHIIQDNSHSEEVFVITDKTTLELQEGGVISAPSNSEWPAIRLSIGSVLNATGGSVTGSTGVVDGGTAIQLNNGQSSSATAGYAQFYDGVQVVGGDASSGIGGDALIVNGFGTEAILYGGEFVGGSGTESDGNSIRVLNSATVQIHGGSFTGDMMVDGNGLIALHGCFSFNGTQIVGIFADDSEFNVNIKSESGGSIDFVSVPEQECETAPSVAPTSFPTVSSRPTVQTSSGDSSVITISSVFAFVNILGVAQHLL</sequence>
<dbReference type="Proteomes" id="UP001530400">
    <property type="component" value="Unassembled WGS sequence"/>
</dbReference>
<name>A0ABD3NRF5_9STRA</name>
<evidence type="ECO:0000256" key="2">
    <source>
        <dbReference type="SAM" id="SignalP"/>
    </source>
</evidence>
<gene>
    <name evidence="3" type="ORF">ACHAWO_012042</name>
</gene>
<keyword evidence="2" id="KW-0732">Signal</keyword>
<accession>A0ABD3NRF5</accession>
<reference evidence="3 4" key="1">
    <citation type="submission" date="2024-10" db="EMBL/GenBank/DDBJ databases">
        <title>Updated reference genomes for cyclostephanoid diatoms.</title>
        <authorList>
            <person name="Roberts W.R."/>
            <person name="Alverson A.J."/>
        </authorList>
    </citation>
    <scope>NUCLEOTIDE SEQUENCE [LARGE SCALE GENOMIC DNA]</scope>
    <source>
        <strain evidence="3 4">AJA010-31</strain>
    </source>
</reference>
<organism evidence="3 4">
    <name type="scientific">Cyclotella atomus</name>
    <dbReference type="NCBI Taxonomy" id="382360"/>
    <lineage>
        <taxon>Eukaryota</taxon>
        <taxon>Sar</taxon>
        <taxon>Stramenopiles</taxon>
        <taxon>Ochrophyta</taxon>
        <taxon>Bacillariophyta</taxon>
        <taxon>Coscinodiscophyceae</taxon>
        <taxon>Thalassiosirophycidae</taxon>
        <taxon>Stephanodiscales</taxon>
        <taxon>Stephanodiscaceae</taxon>
        <taxon>Cyclotella</taxon>
    </lineage>
</organism>
<evidence type="ECO:0000256" key="1">
    <source>
        <dbReference type="SAM" id="MobiDB-lite"/>
    </source>
</evidence>
<evidence type="ECO:0000313" key="3">
    <source>
        <dbReference type="EMBL" id="KAL3778554.1"/>
    </source>
</evidence>
<evidence type="ECO:0008006" key="5">
    <source>
        <dbReference type="Google" id="ProtNLM"/>
    </source>
</evidence>
<dbReference type="SUPFAM" id="SSF51126">
    <property type="entry name" value="Pectin lyase-like"/>
    <property type="match status" value="1"/>
</dbReference>
<proteinExistence type="predicted"/>
<dbReference type="EMBL" id="JALLPJ020000980">
    <property type="protein sequence ID" value="KAL3778554.1"/>
    <property type="molecule type" value="Genomic_DNA"/>
</dbReference>